<evidence type="ECO:0000259" key="2">
    <source>
        <dbReference type="Pfam" id="PF03914"/>
    </source>
</evidence>
<protein>
    <submittedName>
        <fullName evidence="3">Maturation and nuclear export of 40S ribosomal subunits interacting protein</fullName>
    </submittedName>
</protein>
<dbReference type="PANTHER" id="PTHR12455:SF0">
    <property type="entry name" value="NUCLEOLAR COMPLEX PROTEIN 4 HOMOLOG"/>
    <property type="match status" value="1"/>
</dbReference>
<dbReference type="InterPro" id="IPR027193">
    <property type="entry name" value="Noc4"/>
</dbReference>
<feature type="domain" description="CCAAT-binding factor" evidence="2">
    <location>
        <begin position="135"/>
        <end position="203"/>
    </location>
</feature>
<dbReference type="GO" id="GO:0030692">
    <property type="term" value="C:Noc4p-Nop14p complex"/>
    <property type="evidence" value="ECO:0007669"/>
    <property type="project" value="TreeGrafter"/>
</dbReference>
<dbReference type="EMBL" id="JANBQB010001148">
    <property type="protein sequence ID" value="KAJ1972121.1"/>
    <property type="molecule type" value="Genomic_DNA"/>
</dbReference>
<dbReference type="InterPro" id="IPR005612">
    <property type="entry name" value="CCAAT-binding_factor"/>
</dbReference>
<feature type="non-terminal residue" evidence="3">
    <location>
        <position position="203"/>
    </location>
</feature>
<proteinExistence type="inferred from homology"/>
<sequence>MVRIAIRQEDTLAQDIALNVFRVLDALHNLPTPASEMTEYWAVNPNDYTLARPSKKARTQDKAATSRSTERCTVPYEHCVQFESCWLGLLKQPLTLEMYKHILLRLHKHVIPHMAHPPSLLNFLVHIYDQGGVISVLALSSLFTLIQHHNLNYPDFYAKLYTLFDRNMFHVKYRSRFCRLAIKFLSSTKLSAHLIAAFIKRMA</sequence>
<dbReference type="PANTHER" id="PTHR12455">
    <property type="entry name" value="NUCLEOLAR COMPLEX PROTEIN 4"/>
    <property type="match status" value="1"/>
</dbReference>
<accession>A0A9W8AYS5</accession>
<dbReference type="Proteomes" id="UP001151582">
    <property type="component" value="Unassembled WGS sequence"/>
</dbReference>
<dbReference type="OrthoDB" id="10263185at2759"/>
<dbReference type="GO" id="GO:0032040">
    <property type="term" value="C:small-subunit processome"/>
    <property type="evidence" value="ECO:0007669"/>
    <property type="project" value="TreeGrafter"/>
</dbReference>
<reference evidence="3" key="1">
    <citation type="submission" date="2022-07" db="EMBL/GenBank/DDBJ databases">
        <title>Phylogenomic reconstructions and comparative analyses of Kickxellomycotina fungi.</title>
        <authorList>
            <person name="Reynolds N.K."/>
            <person name="Stajich J.E."/>
            <person name="Barry K."/>
            <person name="Grigoriev I.V."/>
            <person name="Crous P."/>
            <person name="Smith M.E."/>
        </authorList>
    </citation>
    <scope>NUCLEOTIDE SEQUENCE</scope>
    <source>
        <strain evidence="3">RSA 567</strain>
    </source>
</reference>
<evidence type="ECO:0000256" key="1">
    <source>
        <dbReference type="ARBA" id="ARBA00007797"/>
    </source>
</evidence>
<evidence type="ECO:0000313" key="3">
    <source>
        <dbReference type="EMBL" id="KAJ1972121.1"/>
    </source>
</evidence>
<dbReference type="GO" id="GO:0042254">
    <property type="term" value="P:ribosome biogenesis"/>
    <property type="evidence" value="ECO:0007669"/>
    <property type="project" value="InterPro"/>
</dbReference>
<keyword evidence="4" id="KW-1185">Reference proteome</keyword>
<name>A0A9W8AYS5_9FUNG</name>
<comment type="caution">
    <text evidence="3">The sequence shown here is derived from an EMBL/GenBank/DDBJ whole genome shotgun (WGS) entry which is preliminary data.</text>
</comment>
<dbReference type="Pfam" id="PF03914">
    <property type="entry name" value="CBF"/>
    <property type="match status" value="1"/>
</dbReference>
<comment type="similarity">
    <text evidence="1">Belongs to the CBF/MAK21 family.</text>
</comment>
<dbReference type="AlphaFoldDB" id="A0A9W8AYS5"/>
<evidence type="ECO:0000313" key="4">
    <source>
        <dbReference type="Proteomes" id="UP001151582"/>
    </source>
</evidence>
<organism evidence="3 4">
    <name type="scientific">Dimargaris verticillata</name>
    <dbReference type="NCBI Taxonomy" id="2761393"/>
    <lineage>
        <taxon>Eukaryota</taxon>
        <taxon>Fungi</taxon>
        <taxon>Fungi incertae sedis</taxon>
        <taxon>Zoopagomycota</taxon>
        <taxon>Kickxellomycotina</taxon>
        <taxon>Dimargaritomycetes</taxon>
        <taxon>Dimargaritales</taxon>
        <taxon>Dimargaritaceae</taxon>
        <taxon>Dimargaris</taxon>
    </lineage>
</organism>
<gene>
    <name evidence="3" type="primary">NOC4_2</name>
    <name evidence="3" type="ORF">H4R34_005517</name>
</gene>